<dbReference type="STRING" id="684065.SAMN05421738_101275"/>
<keyword evidence="1" id="KW-0732">Signal</keyword>
<dbReference type="Proteomes" id="UP000199149">
    <property type="component" value="Unassembled WGS sequence"/>
</dbReference>
<dbReference type="PROSITE" id="PS51257">
    <property type="entry name" value="PROKAR_LIPOPROTEIN"/>
    <property type="match status" value="1"/>
</dbReference>
<evidence type="ECO:0000256" key="1">
    <source>
        <dbReference type="SAM" id="SignalP"/>
    </source>
</evidence>
<sequence length="133" mass="16112">MKKLFLLICIPILFLACITNQTTSVPNKDDNSLKFEPNEEGDYDIVVFDPDYEVYLRTTAPPKSYYSKEYYESQNRRYVTIWNQRHMMPMAYNPDLYAVSIDLDPNIDYGLDFEYKLFNFFRFIEHKYRVRIR</sequence>
<feature type="chain" id="PRO_5011641828" description="Lipoprotein" evidence="1">
    <location>
        <begin position="22"/>
        <end position="133"/>
    </location>
</feature>
<evidence type="ECO:0000313" key="3">
    <source>
        <dbReference type="Proteomes" id="UP000199149"/>
    </source>
</evidence>
<protein>
    <recommendedName>
        <fullName evidence="4">Lipoprotein</fullName>
    </recommendedName>
</protein>
<evidence type="ECO:0000313" key="2">
    <source>
        <dbReference type="EMBL" id="SFM65691.1"/>
    </source>
</evidence>
<feature type="signal peptide" evidence="1">
    <location>
        <begin position="1"/>
        <end position="21"/>
    </location>
</feature>
<dbReference type="Pfam" id="PF19643">
    <property type="entry name" value="DUF6146"/>
    <property type="match status" value="1"/>
</dbReference>
<accession>A0A1I4SMS4</accession>
<dbReference type="AlphaFoldDB" id="A0A1I4SMS4"/>
<gene>
    <name evidence="2" type="ORF">SAMN05421738_101275</name>
</gene>
<name>A0A1I4SMS4_9FLAO</name>
<evidence type="ECO:0008006" key="4">
    <source>
        <dbReference type="Google" id="ProtNLM"/>
    </source>
</evidence>
<dbReference type="InterPro" id="IPR046144">
    <property type="entry name" value="DUF6146"/>
</dbReference>
<organism evidence="2 3">
    <name type="scientific">Algoriella xinjiangensis</name>
    <dbReference type="NCBI Taxonomy" id="684065"/>
    <lineage>
        <taxon>Bacteria</taxon>
        <taxon>Pseudomonadati</taxon>
        <taxon>Bacteroidota</taxon>
        <taxon>Flavobacteriia</taxon>
        <taxon>Flavobacteriales</taxon>
        <taxon>Weeksellaceae</taxon>
        <taxon>Algoriella</taxon>
    </lineage>
</organism>
<proteinExistence type="predicted"/>
<dbReference type="EMBL" id="FOUZ01000001">
    <property type="protein sequence ID" value="SFM65691.1"/>
    <property type="molecule type" value="Genomic_DNA"/>
</dbReference>
<dbReference type="RefSeq" id="WP_245752016.1">
    <property type="nucleotide sequence ID" value="NZ_FOUZ01000001.1"/>
</dbReference>
<reference evidence="3" key="1">
    <citation type="submission" date="2016-10" db="EMBL/GenBank/DDBJ databases">
        <authorList>
            <person name="Varghese N."/>
            <person name="Submissions S."/>
        </authorList>
    </citation>
    <scope>NUCLEOTIDE SEQUENCE [LARGE SCALE GENOMIC DNA]</scope>
    <source>
        <strain evidence="3">XJ109</strain>
    </source>
</reference>
<keyword evidence="3" id="KW-1185">Reference proteome</keyword>